<dbReference type="InterPro" id="IPR023187">
    <property type="entry name" value="Tscrpt_reg_MarR-type_CS"/>
</dbReference>
<dbReference type="PROSITE" id="PS01117">
    <property type="entry name" value="HTH_MARR_1"/>
    <property type="match status" value="1"/>
</dbReference>
<organism evidence="5 6">
    <name type="scientific">Aminobacter niigataensis</name>
    <dbReference type="NCBI Taxonomy" id="83265"/>
    <lineage>
        <taxon>Bacteria</taxon>
        <taxon>Pseudomonadati</taxon>
        <taxon>Pseudomonadota</taxon>
        <taxon>Alphaproteobacteria</taxon>
        <taxon>Hyphomicrobiales</taxon>
        <taxon>Phyllobacteriaceae</taxon>
        <taxon>Aminobacter</taxon>
    </lineage>
</organism>
<evidence type="ECO:0000313" key="6">
    <source>
        <dbReference type="Proteomes" id="UP000539538"/>
    </source>
</evidence>
<protein>
    <submittedName>
        <fullName evidence="5">MarR family transcriptional regulator for hemolysin</fullName>
    </submittedName>
</protein>
<dbReference type="InterPro" id="IPR036390">
    <property type="entry name" value="WH_DNA-bd_sf"/>
</dbReference>
<accession>A0ABR6L5D7</accession>
<dbReference type="RefSeq" id="WP_183263677.1">
    <property type="nucleotide sequence ID" value="NZ_BAAAVZ010000003.1"/>
</dbReference>
<dbReference type="PRINTS" id="PR00598">
    <property type="entry name" value="HTHMARR"/>
</dbReference>
<dbReference type="PANTHER" id="PTHR33164">
    <property type="entry name" value="TRANSCRIPTIONAL REGULATOR, MARR FAMILY"/>
    <property type="match status" value="1"/>
</dbReference>
<evidence type="ECO:0000256" key="2">
    <source>
        <dbReference type="ARBA" id="ARBA00023125"/>
    </source>
</evidence>
<dbReference type="InterPro" id="IPR000835">
    <property type="entry name" value="HTH_MarR-typ"/>
</dbReference>
<dbReference type="PANTHER" id="PTHR33164:SF64">
    <property type="entry name" value="TRANSCRIPTIONAL REGULATOR SLYA"/>
    <property type="match status" value="1"/>
</dbReference>
<comment type="caution">
    <text evidence="5">The sequence shown here is derived from an EMBL/GenBank/DDBJ whole genome shotgun (WGS) entry which is preliminary data.</text>
</comment>
<dbReference type="Gene3D" id="1.10.10.10">
    <property type="entry name" value="Winged helix-like DNA-binding domain superfamily/Winged helix DNA-binding domain"/>
    <property type="match status" value="1"/>
</dbReference>
<name>A0ABR6L5D7_9HYPH</name>
<evidence type="ECO:0000259" key="4">
    <source>
        <dbReference type="PROSITE" id="PS50995"/>
    </source>
</evidence>
<dbReference type="SMART" id="SM00347">
    <property type="entry name" value="HTH_MARR"/>
    <property type="match status" value="1"/>
</dbReference>
<feature type="domain" description="HTH marR-type" evidence="4">
    <location>
        <begin position="7"/>
        <end position="139"/>
    </location>
</feature>
<dbReference type="EMBL" id="JACHOT010000005">
    <property type="protein sequence ID" value="MBB4652027.1"/>
    <property type="molecule type" value="Genomic_DNA"/>
</dbReference>
<keyword evidence="6" id="KW-1185">Reference proteome</keyword>
<dbReference type="InterPro" id="IPR036388">
    <property type="entry name" value="WH-like_DNA-bd_sf"/>
</dbReference>
<dbReference type="InterPro" id="IPR039422">
    <property type="entry name" value="MarR/SlyA-like"/>
</dbReference>
<evidence type="ECO:0000256" key="3">
    <source>
        <dbReference type="ARBA" id="ARBA00023163"/>
    </source>
</evidence>
<gene>
    <name evidence="5" type="ORF">GGQ99_003800</name>
</gene>
<reference evidence="5 6" key="1">
    <citation type="submission" date="2020-08" db="EMBL/GenBank/DDBJ databases">
        <title>Genomic Encyclopedia of Type Strains, Phase IV (KMG-IV): sequencing the most valuable type-strain genomes for metagenomic binning, comparative biology and taxonomic classification.</title>
        <authorList>
            <person name="Goeker M."/>
        </authorList>
    </citation>
    <scope>NUCLEOTIDE SEQUENCE [LARGE SCALE GENOMIC DNA]</scope>
    <source>
        <strain evidence="5 6">DSM 7050</strain>
    </source>
</reference>
<keyword evidence="3" id="KW-0804">Transcription</keyword>
<sequence length="147" mass="16406">MSDEGLKGAFFDELLKVNRKLRTMFDARVKKRGLTLARARLMMQIAECEGKTQAELAELMHIEQPSLVGLIDGLEKKGLVVRCTTDDDRRAKRIFLTPNARREADSMIAFVAELRNRVLAGVDDADIESATRVLSILSRNIGEAACE</sequence>
<dbReference type="Proteomes" id="UP000539538">
    <property type="component" value="Unassembled WGS sequence"/>
</dbReference>
<evidence type="ECO:0000313" key="5">
    <source>
        <dbReference type="EMBL" id="MBB4652027.1"/>
    </source>
</evidence>
<keyword evidence="1" id="KW-0805">Transcription regulation</keyword>
<dbReference type="SUPFAM" id="SSF46785">
    <property type="entry name" value="Winged helix' DNA-binding domain"/>
    <property type="match status" value="1"/>
</dbReference>
<dbReference type="Pfam" id="PF12802">
    <property type="entry name" value="MarR_2"/>
    <property type="match status" value="1"/>
</dbReference>
<keyword evidence="2" id="KW-0238">DNA-binding</keyword>
<evidence type="ECO:0000256" key="1">
    <source>
        <dbReference type="ARBA" id="ARBA00023015"/>
    </source>
</evidence>
<proteinExistence type="predicted"/>
<dbReference type="PROSITE" id="PS50995">
    <property type="entry name" value="HTH_MARR_2"/>
    <property type="match status" value="1"/>
</dbReference>